<dbReference type="OrthoDB" id="1939659at2759"/>
<dbReference type="Gramene" id="Pp3c18_21590V3.1">
    <property type="protein sequence ID" value="PAC:32982255.CDS.1"/>
    <property type="gene ID" value="Pp3c18_21590"/>
</dbReference>
<keyword evidence="3" id="KW-1185">Reference proteome</keyword>
<dbReference type="GeneID" id="112295460"/>
<dbReference type="EMBL" id="ABEU02000018">
    <property type="protein sequence ID" value="PNR35529.1"/>
    <property type="molecule type" value="Genomic_DNA"/>
</dbReference>
<dbReference type="PaxDb" id="3218-PP1S33_73V6.1"/>
<name>A9RWQ4_PHYPA</name>
<reference evidence="1 3" key="1">
    <citation type="journal article" date="2008" name="Science">
        <title>The Physcomitrella genome reveals evolutionary insights into the conquest of land by plants.</title>
        <authorList>
            <person name="Rensing S."/>
            <person name="Lang D."/>
            <person name="Zimmer A."/>
            <person name="Terry A."/>
            <person name="Salamov A."/>
            <person name="Shapiro H."/>
            <person name="Nishiyama T."/>
            <person name="Perroud P.-F."/>
            <person name="Lindquist E."/>
            <person name="Kamisugi Y."/>
            <person name="Tanahashi T."/>
            <person name="Sakakibara K."/>
            <person name="Fujita T."/>
            <person name="Oishi K."/>
            <person name="Shin-I T."/>
            <person name="Kuroki Y."/>
            <person name="Toyoda A."/>
            <person name="Suzuki Y."/>
            <person name="Hashimoto A."/>
            <person name="Yamaguchi K."/>
            <person name="Sugano A."/>
            <person name="Kohara Y."/>
            <person name="Fujiyama A."/>
            <person name="Anterola A."/>
            <person name="Aoki S."/>
            <person name="Ashton N."/>
            <person name="Barbazuk W.B."/>
            <person name="Barker E."/>
            <person name="Bennetzen J."/>
            <person name="Bezanilla M."/>
            <person name="Blankenship R."/>
            <person name="Cho S.H."/>
            <person name="Dutcher S."/>
            <person name="Estelle M."/>
            <person name="Fawcett J.A."/>
            <person name="Gundlach H."/>
            <person name="Hanada K."/>
            <person name="Heyl A."/>
            <person name="Hicks K.A."/>
            <person name="Hugh J."/>
            <person name="Lohr M."/>
            <person name="Mayer K."/>
            <person name="Melkozernov A."/>
            <person name="Murata T."/>
            <person name="Nelson D."/>
            <person name="Pils B."/>
            <person name="Prigge M."/>
            <person name="Reiss B."/>
            <person name="Renner T."/>
            <person name="Rombauts S."/>
            <person name="Rushton P."/>
            <person name="Sanderfoot A."/>
            <person name="Schween G."/>
            <person name="Shiu S.-H."/>
            <person name="Stueber K."/>
            <person name="Theodoulou F.L."/>
            <person name="Tu H."/>
            <person name="Van de Peer Y."/>
            <person name="Verrier P.J."/>
            <person name="Waters E."/>
            <person name="Wood A."/>
            <person name="Yang L."/>
            <person name="Cove D."/>
            <person name="Cuming A."/>
            <person name="Hasebe M."/>
            <person name="Lucas S."/>
            <person name="Mishler D.B."/>
            <person name="Reski R."/>
            <person name="Grigoriev I."/>
            <person name="Quatrano R.S."/>
            <person name="Boore J.L."/>
        </authorList>
    </citation>
    <scope>NUCLEOTIDE SEQUENCE [LARGE SCALE GENOMIC DNA]</scope>
    <source>
        <strain evidence="2 3">cv. Gransden 2004</strain>
    </source>
</reference>
<dbReference type="HOGENOM" id="CLU_521167_0_0_1"/>
<reference evidence="1 3" key="2">
    <citation type="journal article" date="2018" name="Plant J.">
        <title>The Physcomitrella patens chromosome-scale assembly reveals moss genome structure and evolution.</title>
        <authorList>
            <person name="Lang D."/>
            <person name="Ullrich K.K."/>
            <person name="Murat F."/>
            <person name="Fuchs J."/>
            <person name="Jenkins J."/>
            <person name="Haas F.B."/>
            <person name="Piednoel M."/>
            <person name="Gundlach H."/>
            <person name="Van Bel M."/>
            <person name="Meyberg R."/>
            <person name="Vives C."/>
            <person name="Morata J."/>
            <person name="Symeonidi A."/>
            <person name="Hiss M."/>
            <person name="Muchero W."/>
            <person name="Kamisugi Y."/>
            <person name="Saleh O."/>
            <person name="Blanc G."/>
            <person name="Decker E.L."/>
            <person name="van Gessel N."/>
            <person name="Grimwood J."/>
            <person name="Hayes R.D."/>
            <person name="Graham S.W."/>
            <person name="Gunter L.E."/>
            <person name="McDaniel S.F."/>
            <person name="Hoernstein S.N.W."/>
            <person name="Larsson A."/>
            <person name="Li F.W."/>
            <person name="Perroud P.F."/>
            <person name="Phillips J."/>
            <person name="Ranjan P."/>
            <person name="Rokshar D.S."/>
            <person name="Rothfels C.J."/>
            <person name="Schneider L."/>
            <person name="Shu S."/>
            <person name="Stevenson D.W."/>
            <person name="Thummler F."/>
            <person name="Tillich M."/>
            <person name="Villarreal Aguilar J.C."/>
            <person name="Widiez T."/>
            <person name="Wong G.K."/>
            <person name="Wymore A."/>
            <person name="Zhang Y."/>
            <person name="Zimmer A.D."/>
            <person name="Quatrano R.S."/>
            <person name="Mayer K.F.X."/>
            <person name="Goodstein D."/>
            <person name="Casacuberta J.M."/>
            <person name="Vandepoele K."/>
            <person name="Reski R."/>
            <person name="Cuming A.C."/>
            <person name="Tuskan G.A."/>
            <person name="Maumus F."/>
            <person name="Salse J."/>
            <person name="Schmutz J."/>
            <person name="Rensing S.A."/>
        </authorList>
    </citation>
    <scope>NUCLEOTIDE SEQUENCE [LARGE SCALE GENOMIC DNA]</scope>
    <source>
        <strain evidence="2 3">cv. Gransden 2004</strain>
    </source>
</reference>
<sequence length="532" mass="57748">MGTFGASHYSLNFFIDFHPKLPSFDDPVHPEAISLTDGWKGLGLTYLLLKGLKNASKTFKLITDSAEGSSKKDGLGTSTGSRSVRRILSAKNPVSARLIPNKNTAGYGLGKPSRSKSKLSSHTKAFKNDTLGVCREQKNLIAEVVEDFSESALYEAATRSSEELRFLTEKSLREFNLGVEGVMTTITGLSRKVHYKNEMKEIITVVKTADRVVQGVKAANGFLQTFSSPIGDLLVLGAGANGVVLGMNTVKIVLKGVKISKGLTTVTKLCKNRKTGAIGVGAEMAIKANQNMLGQRFKVIVKGLKASEGAANVVSISKEVGKTLGMLDQAELLSWNLVMKGFKFTKSAIRVLEPVGSLRWGVMSVARKGILEAKGAVEGVGVVVKAVVLSQELYMVILKCVGFTKGSMAAFEEFKRRSSLAKRLSEQPPEVSNSSSEDAFSRRTEISFKDLLQGQFITSSANWTLTEAERKSSSSDRWGSPSHSYSTKDISFYMTTPELQRNIDTNSLPLFILTLASCLNFQPCEEIQHQSG</sequence>
<evidence type="ECO:0000313" key="1">
    <source>
        <dbReference type="EMBL" id="PNR35529.1"/>
    </source>
</evidence>
<organism evidence="1">
    <name type="scientific">Physcomitrium patens</name>
    <name type="common">Spreading-leaved earth moss</name>
    <name type="synonym">Physcomitrella patens</name>
    <dbReference type="NCBI Taxonomy" id="3218"/>
    <lineage>
        <taxon>Eukaryota</taxon>
        <taxon>Viridiplantae</taxon>
        <taxon>Streptophyta</taxon>
        <taxon>Embryophyta</taxon>
        <taxon>Bryophyta</taxon>
        <taxon>Bryophytina</taxon>
        <taxon>Bryopsida</taxon>
        <taxon>Funariidae</taxon>
        <taxon>Funariales</taxon>
        <taxon>Funariaceae</taxon>
        <taxon>Physcomitrium</taxon>
    </lineage>
</organism>
<proteinExistence type="predicted"/>
<evidence type="ECO:0000313" key="3">
    <source>
        <dbReference type="Proteomes" id="UP000006727"/>
    </source>
</evidence>
<gene>
    <name evidence="2" type="primary">LOC112295460</name>
    <name evidence="1" type="ORF">PHYPA_023429</name>
</gene>
<dbReference type="KEGG" id="ppp:112295460"/>
<dbReference type="eggNOG" id="ENOG502SU8U">
    <property type="taxonomic scope" value="Eukaryota"/>
</dbReference>
<dbReference type="Gramene" id="Pp3c18_21590V3.2">
    <property type="protein sequence ID" value="PAC:32982256.CDS.1"/>
    <property type="gene ID" value="Pp3c18_21590"/>
</dbReference>
<dbReference type="EnsemblPlants" id="Pp3c18_21590V3.2">
    <property type="protein sequence ID" value="PAC:32982256.CDS.1"/>
    <property type="gene ID" value="Pp3c18_21590"/>
</dbReference>
<accession>A9RWQ4</accession>
<dbReference type="Proteomes" id="UP000006727">
    <property type="component" value="Chromosome 18"/>
</dbReference>
<reference evidence="2" key="3">
    <citation type="submission" date="2020-12" db="UniProtKB">
        <authorList>
            <consortium name="EnsemblPlants"/>
        </authorList>
    </citation>
    <scope>IDENTIFICATION</scope>
</reference>
<protein>
    <submittedName>
        <fullName evidence="1 2">Uncharacterized protein</fullName>
    </submittedName>
</protein>
<dbReference type="RefSeq" id="XP_024402877.1">
    <property type="nucleotide sequence ID" value="XM_024547109.2"/>
</dbReference>
<dbReference type="AlphaFoldDB" id="A9RWQ4"/>
<dbReference type="EnsemblPlants" id="Pp3c18_21590V3.1">
    <property type="protein sequence ID" value="PAC:32982255.CDS.1"/>
    <property type="gene ID" value="Pp3c18_21590"/>
</dbReference>
<evidence type="ECO:0000313" key="2">
    <source>
        <dbReference type="EnsemblPlants" id="PAC:32982255.CDS.1"/>
    </source>
</evidence>